<gene>
    <name evidence="1" type="ORF">ACFL6M_04250</name>
</gene>
<evidence type="ECO:0000313" key="1">
    <source>
        <dbReference type="EMBL" id="MFC1572791.1"/>
    </source>
</evidence>
<accession>A0ABV6YKX9</accession>
<name>A0ABV6YKX9_UNCEI</name>
<dbReference type="Proteomes" id="UP001593833">
    <property type="component" value="Unassembled WGS sequence"/>
</dbReference>
<organism evidence="1 2">
    <name type="scientific">Eiseniibacteriota bacterium</name>
    <dbReference type="NCBI Taxonomy" id="2212470"/>
    <lineage>
        <taxon>Bacteria</taxon>
        <taxon>Candidatus Eiseniibacteriota</taxon>
    </lineage>
</organism>
<protein>
    <recommendedName>
        <fullName evidence="3">FHA domain-containing protein</fullName>
    </recommendedName>
</protein>
<dbReference type="EMBL" id="JBHPKH010000040">
    <property type="protein sequence ID" value="MFC1572791.1"/>
    <property type="molecule type" value="Genomic_DNA"/>
</dbReference>
<keyword evidence="2" id="KW-1185">Reference proteome</keyword>
<evidence type="ECO:0008006" key="3">
    <source>
        <dbReference type="Google" id="ProtNLM"/>
    </source>
</evidence>
<reference evidence="1 2" key="1">
    <citation type="submission" date="2024-09" db="EMBL/GenBank/DDBJ databases">
        <authorList>
            <person name="D'Angelo T."/>
        </authorList>
    </citation>
    <scope>NUCLEOTIDE SEQUENCE [LARGE SCALE GENOMIC DNA]</scope>
    <source>
        <strain evidence="1">SAG AM-320-E07</strain>
    </source>
</reference>
<sequence length="181" mass="19786">MKCSQCYAENKPWATVCSSCGLSILRLETCPMGHLLPPGGQECPVCPSMWPEVGHFAGPPVLRGFLWVERGRLANASDPRTEMAYVEVRDQETPLALASQPAGALHLTGEDDPDVDCRILMRPESVQVCNRTRTGRRSGPPVYEPLPPGQSLDLGGTSFRYLGVQPPVWVEKLAGSLQEQE</sequence>
<comment type="caution">
    <text evidence="1">The sequence shown here is derived from an EMBL/GenBank/DDBJ whole genome shotgun (WGS) entry which is preliminary data.</text>
</comment>
<evidence type="ECO:0000313" key="2">
    <source>
        <dbReference type="Proteomes" id="UP001593833"/>
    </source>
</evidence>
<proteinExistence type="predicted"/>
<feature type="non-terminal residue" evidence="1">
    <location>
        <position position="181"/>
    </location>
</feature>